<dbReference type="Proteomes" id="UP000192674">
    <property type="component" value="Unassembled WGS sequence"/>
</dbReference>
<proteinExistence type="predicted"/>
<evidence type="ECO:0000313" key="2">
    <source>
        <dbReference type="Proteomes" id="UP000192674"/>
    </source>
</evidence>
<gene>
    <name evidence="1" type="ORF">SAMN05661093_02069</name>
</gene>
<reference evidence="1 2" key="1">
    <citation type="submission" date="2017-04" db="EMBL/GenBank/DDBJ databases">
        <authorList>
            <person name="Afonso C.L."/>
            <person name="Miller P.J."/>
            <person name="Scott M.A."/>
            <person name="Spackman E."/>
            <person name="Goraichik I."/>
            <person name="Dimitrov K.M."/>
            <person name="Suarez D.L."/>
            <person name="Swayne D.E."/>
        </authorList>
    </citation>
    <scope>NUCLEOTIDE SEQUENCE [LARGE SCALE GENOMIC DNA]</scope>
    <source>
        <strain evidence="1 2">DSM 43828</strain>
    </source>
</reference>
<keyword evidence="2" id="KW-1185">Reference proteome</keyword>
<accession>A0A1W2CJP7</accession>
<name>A0A1W2CJP7_KIBAR</name>
<organism evidence="1 2">
    <name type="scientific">Kibdelosporangium aridum</name>
    <dbReference type="NCBI Taxonomy" id="2030"/>
    <lineage>
        <taxon>Bacteria</taxon>
        <taxon>Bacillati</taxon>
        <taxon>Actinomycetota</taxon>
        <taxon>Actinomycetes</taxon>
        <taxon>Pseudonocardiales</taxon>
        <taxon>Pseudonocardiaceae</taxon>
        <taxon>Kibdelosporangium</taxon>
    </lineage>
</organism>
<protein>
    <submittedName>
        <fullName evidence="1">Uncharacterized protein</fullName>
    </submittedName>
</protein>
<sequence length="109" mass="11942">MCWDNFPLCHSASMTSVLTREKVLDVLNTWIGQNPPSRFAICEIRPSGAGFDGALIAWGLASADHVHVHSDTPGMSGRFQSMSSLSFLFGESFEVVWIDPEPEVLDESA</sequence>
<dbReference type="EMBL" id="FWXV01000002">
    <property type="protein sequence ID" value="SMC85246.1"/>
    <property type="molecule type" value="Genomic_DNA"/>
</dbReference>
<dbReference type="AlphaFoldDB" id="A0A1W2CJP7"/>
<evidence type="ECO:0000313" key="1">
    <source>
        <dbReference type="EMBL" id="SMC85246.1"/>
    </source>
</evidence>